<sequence length="251" mass="27731">MLPRASSVQIEQVEGLPDGIALYLCRFTSKGRKEQLSGERKEQLNRGRELVLHLIQEALSLPSPPELAHHPSGAPFLPQHPEKSISISHAEGVVAVLLAPSTYRLGVDVERRRPQLLRVQTKYLHDDELPMLFPSVPGELTALTLLWSAKEALFKLLQPPSQSLLDFHLKDFSLLPSALGRIGLFPSAPHPALCASDCSSFAAPDQPSPSDLRPFSSGLLTFEASSSSSRLVPLSFNLYDDFLLTYCWTRE</sequence>
<evidence type="ECO:0000313" key="4">
    <source>
        <dbReference type="Proteomes" id="UP000010408"/>
    </source>
</evidence>
<dbReference type="RefSeq" id="WP_005468601.1">
    <property type="nucleotide sequence ID" value="NZ_KB291043.1"/>
</dbReference>
<organism evidence="3 4">
    <name type="scientific">Porphyromonas catoniae F0037</name>
    <dbReference type="NCBI Taxonomy" id="1127696"/>
    <lineage>
        <taxon>Bacteria</taxon>
        <taxon>Pseudomonadati</taxon>
        <taxon>Bacteroidota</taxon>
        <taxon>Bacteroidia</taxon>
        <taxon>Bacteroidales</taxon>
        <taxon>Porphyromonadaceae</taxon>
        <taxon>Porphyromonas</taxon>
    </lineage>
</organism>
<dbReference type="HOGENOM" id="CLU_1106358_0_0_10"/>
<dbReference type="Pfam" id="PF01648">
    <property type="entry name" value="ACPS"/>
    <property type="match status" value="1"/>
</dbReference>
<dbReference type="EMBL" id="AMEQ01000013">
    <property type="protein sequence ID" value="EKY02575.1"/>
    <property type="molecule type" value="Genomic_DNA"/>
</dbReference>
<accession>L1NH24</accession>
<evidence type="ECO:0000259" key="2">
    <source>
        <dbReference type="Pfam" id="PF01648"/>
    </source>
</evidence>
<evidence type="ECO:0000313" key="3">
    <source>
        <dbReference type="EMBL" id="EKY02575.1"/>
    </source>
</evidence>
<gene>
    <name evidence="3" type="ORF">HMPREF9134_00431</name>
</gene>
<keyword evidence="1 3" id="KW-0808">Transferase</keyword>
<dbReference type="AlphaFoldDB" id="L1NH24"/>
<protein>
    <submittedName>
        <fullName evidence="3">4'-phosphopantetheinyl transferase family protein</fullName>
    </submittedName>
</protein>
<reference evidence="3 4" key="1">
    <citation type="submission" date="2012-05" db="EMBL/GenBank/DDBJ databases">
        <authorList>
            <person name="Weinstock G."/>
            <person name="Sodergren E."/>
            <person name="Lobos E.A."/>
            <person name="Fulton L."/>
            <person name="Fulton R."/>
            <person name="Courtney L."/>
            <person name="Fronick C."/>
            <person name="O'Laughlin M."/>
            <person name="Godfrey J."/>
            <person name="Wilson R.M."/>
            <person name="Miner T."/>
            <person name="Farmer C."/>
            <person name="Delehaunty K."/>
            <person name="Cordes M."/>
            <person name="Minx P."/>
            <person name="Tomlinson C."/>
            <person name="Chen J."/>
            <person name="Wollam A."/>
            <person name="Pepin K.H."/>
            <person name="Bhonagiri V."/>
            <person name="Zhang X."/>
            <person name="Suruliraj S."/>
            <person name="Warren W."/>
            <person name="Mitreva M."/>
            <person name="Mardis E.R."/>
            <person name="Wilson R.K."/>
        </authorList>
    </citation>
    <scope>NUCLEOTIDE SEQUENCE [LARGE SCALE GENOMIC DNA]</scope>
    <source>
        <strain evidence="3 4">F0037</strain>
    </source>
</reference>
<evidence type="ECO:0000256" key="1">
    <source>
        <dbReference type="ARBA" id="ARBA00022679"/>
    </source>
</evidence>
<dbReference type="STRING" id="1127696.HMPREF9134_00431"/>
<dbReference type="Gene3D" id="3.90.470.20">
    <property type="entry name" value="4'-phosphopantetheinyl transferase domain"/>
    <property type="match status" value="1"/>
</dbReference>
<dbReference type="InterPro" id="IPR037143">
    <property type="entry name" value="4-PPantetheinyl_Trfase_dom_sf"/>
</dbReference>
<feature type="domain" description="4'-phosphopantetheinyl transferase" evidence="2">
    <location>
        <begin position="105"/>
        <end position="186"/>
    </location>
</feature>
<dbReference type="Proteomes" id="UP000010408">
    <property type="component" value="Unassembled WGS sequence"/>
</dbReference>
<dbReference type="SUPFAM" id="SSF56214">
    <property type="entry name" value="4'-phosphopantetheinyl transferase"/>
    <property type="match status" value="1"/>
</dbReference>
<dbReference type="PATRIC" id="fig|1127696.3.peg.376"/>
<dbReference type="eggNOG" id="COG2091">
    <property type="taxonomic scope" value="Bacteria"/>
</dbReference>
<comment type="caution">
    <text evidence="3">The sequence shown here is derived from an EMBL/GenBank/DDBJ whole genome shotgun (WGS) entry which is preliminary data.</text>
</comment>
<dbReference type="InterPro" id="IPR008278">
    <property type="entry name" value="4-PPantetheinyl_Trfase_dom"/>
</dbReference>
<dbReference type="GO" id="GO:0008897">
    <property type="term" value="F:holo-[acyl-carrier-protein] synthase activity"/>
    <property type="evidence" value="ECO:0007669"/>
    <property type="project" value="InterPro"/>
</dbReference>
<name>L1NH24_9PORP</name>
<proteinExistence type="predicted"/>
<dbReference type="GO" id="GO:0000287">
    <property type="term" value="F:magnesium ion binding"/>
    <property type="evidence" value="ECO:0007669"/>
    <property type="project" value="InterPro"/>
</dbReference>